<protein>
    <submittedName>
        <fullName evidence="3">Triadin</fullName>
    </submittedName>
</protein>
<evidence type="ECO:0000313" key="3">
    <source>
        <dbReference type="WBParaSite" id="BXY_0271500.1"/>
    </source>
</evidence>
<organism evidence="2 3">
    <name type="scientific">Bursaphelenchus xylophilus</name>
    <name type="common">Pinewood nematode worm</name>
    <name type="synonym">Aphelenchoides xylophilus</name>
    <dbReference type="NCBI Taxonomy" id="6326"/>
    <lineage>
        <taxon>Eukaryota</taxon>
        <taxon>Metazoa</taxon>
        <taxon>Ecdysozoa</taxon>
        <taxon>Nematoda</taxon>
        <taxon>Chromadorea</taxon>
        <taxon>Rhabditida</taxon>
        <taxon>Tylenchina</taxon>
        <taxon>Tylenchomorpha</taxon>
        <taxon>Aphelenchoidea</taxon>
        <taxon>Aphelenchoididae</taxon>
        <taxon>Bursaphelenchus</taxon>
    </lineage>
</organism>
<name>A0A1I7RPS4_BURXY</name>
<dbReference type="AlphaFoldDB" id="A0A1I7RPS4"/>
<keyword evidence="1" id="KW-1133">Transmembrane helix</keyword>
<proteinExistence type="predicted"/>
<reference evidence="3" key="1">
    <citation type="submission" date="2016-11" db="UniProtKB">
        <authorList>
            <consortium name="WormBaseParasite"/>
        </authorList>
    </citation>
    <scope>IDENTIFICATION</scope>
</reference>
<accession>A0A1I7RPS4</accession>
<dbReference type="WBParaSite" id="BXY_0271500.1">
    <property type="protein sequence ID" value="BXY_0271500.1"/>
    <property type="gene ID" value="BXY_0271500"/>
</dbReference>
<dbReference type="Proteomes" id="UP000095284">
    <property type="component" value="Unplaced"/>
</dbReference>
<keyword evidence="1" id="KW-0812">Transmembrane</keyword>
<feature type="transmembrane region" description="Helical" evidence="1">
    <location>
        <begin position="49"/>
        <end position="73"/>
    </location>
</feature>
<evidence type="ECO:0000313" key="2">
    <source>
        <dbReference type="Proteomes" id="UP000095284"/>
    </source>
</evidence>
<keyword evidence="1" id="KW-0472">Membrane</keyword>
<sequence length="82" mass="9052">MIKTLVAKVMSKPAGRKTKKSSTISADNIDKYTEKANRTGDLQKKKTRCVTVSTIMSVIAVWLIIWTVIAIVFDISSATYSV</sequence>
<evidence type="ECO:0000256" key="1">
    <source>
        <dbReference type="SAM" id="Phobius"/>
    </source>
</evidence>